<comment type="caution">
    <text evidence="4">The sequence shown here is derived from an EMBL/GenBank/DDBJ whole genome shotgun (WGS) entry which is preliminary data.</text>
</comment>
<evidence type="ECO:0000259" key="3">
    <source>
        <dbReference type="PROSITE" id="PS51755"/>
    </source>
</evidence>
<keyword evidence="1 2" id="KW-0238">DNA-binding</keyword>
<reference evidence="5" key="1">
    <citation type="journal article" date="2019" name="Int. J. Syst. Evol. Microbiol.">
        <title>The Global Catalogue of Microorganisms (GCM) 10K type strain sequencing project: providing services to taxonomists for standard genome sequencing and annotation.</title>
        <authorList>
            <consortium name="The Broad Institute Genomics Platform"/>
            <consortium name="The Broad Institute Genome Sequencing Center for Infectious Disease"/>
            <person name="Wu L."/>
            <person name="Ma J."/>
        </authorList>
    </citation>
    <scope>NUCLEOTIDE SEQUENCE [LARGE SCALE GENOMIC DNA]</scope>
    <source>
        <strain evidence="5">KCTC 52677</strain>
    </source>
</reference>
<feature type="DNA-binding region" description="OmpR/PhoB-type" evidence="2">
    <location>
        <begin position="10"/>
        <end position="107"/>
    </location>
</feature>
<gene>
    <name evidence="4" type="ORF">ACFOHH_16260</name>
</gene>
<dbReference type="SMART" id="SM00862">
    <property type="entry name" value="Trans_reg_C"/>
    <property type="match status" value="1"/>
</dbReference>
<evidence type="ECO:0000256" key="2">
    <source>
        <dbReference type="PROSITE-ProRule" id="PRU01091"/>
    </source>
</evidence>
<organism evidence="4 5">
    <name type="scientific">Shinella pollutisoli</name>
    <dbReference type="NCBI Taxonomy" id="2250594"/>
    <lineage>
        <taxon>Bacteria</taxon>
        <taxon>Pseudomonadati</taxon>
        <taxon>Pseudomonadota</taxon>
        <taxon>Alphaproteobacteria</taxon>
        <taxon>Hyphomicrobiales</taxon>
        <taxon>Rhizobiaceae</taxon>
        <taxon>Shinella</taxon>
    </lineage>
</organism>
<protein>
    <submittedName>
        <fullName evidence="4">Helix-turn-helix domain-containing protein</fullName>
    </submittedName>
</protein>
<proteinExistence type="predicted"/>
<dbReference type="Proteomes" id="UP001595377">
    <property type="component" value="Unassembled WGS sequence"/>
</dbReference>
<dbReference type="Pfam" id="PF00486">
    <property type="entry name" value="Trans_reg_C"/>
    <property type="match status" value="1"/>
</dbReference>
<dbReference type="PROSITE" id="PS51755">
    <property type="entry name" value="OMPR_PHOB"/>
    <property type="match status" value="1"/>
</dbReference>
<evidence type="ECO:0000313" key="4">
    <source>
        <dbReference type="EMBL" id="MFC3074666.1"/>
    </source>
</evidence>
<dbReference type="InterPro" id="IPR016032">
    <property type="entry name" value="Sig_transdc_resp-reg_C-effctor"/>
</dbReference>
<accession>A0ABV7DIE3</accession>
<sequence length="112" mass="12962">MDEMVAALIAKNESLAERVRQLEELLVAEWHPPVEWGLTPTESRLVGALMKRELATKSYLMSVLYSDRMEEPEEKIVDVLVCKIRRKLQLHGVAIETVWGQGYRLKDRENRA</sequence>
<name>A0ABV7DIE3_9HYPH</name>
<dbReference type="InterPro" id="IPR001867">
    <property type="entry name" value="OmpR/PhoB-type_DNA-bd"/>
</dbReference>
<dbReference type="CDD" id="cd00383">
    <property type="entry name" value="trans_reg_C"/>
    <property type="match status" value="1"/>
</dbReference>
<keyword evidence="5" id="KW-1185">Reference proteome</keyword>
<feature type="domain" description="OmpR/PhoB-type" evidence="3">
    <location>
        <begin position="10"/>
        <end position="107"/>
    </location>
</feature>
<dbReference type="SUPFAM" id="SSF46894">
    <property type="entry name" value="C-terminal effector domain of the bipartite response regulators"/>
    <property type="match status" value="1"/>
</dbReference>
<dbReference type="Gene3D" id="1.10.10.10">
    <property type="entry name" value="Winged helix-like DNA-binding domain superfamily/Winged helix DNA-binding domain"/>
    <property type="match status" value="1"/>
</dbReference>
<dbReference type="InterPro" id="IPR036388">
    <property type="entry name" value="WH-like_DNA-bd_sf"/>
</dbReference>
<dbReference type="RefSeq" id="WP_257317212.1">
    <property type="nucleotide sequence ID" value="NZ_JANFDG010000026.1"/>
</dbReference>
<dbReference type="EMBL" id="JBHRSP010000025">
    <property type="protein sequence ID" value="MFC3074666.1"/>
    <property type="molecule type" value="Genomic_DNA"/>
</dbReference>
<evidence type="ECO:0000256" key="1">
    <source>
        <dbReference type="ARBA" id="ARBA00023125"/>
    </source>
</evidence>
<evidence type="ECO:0000313" key="5">
    <source>
        <dbReference type="Proteomes" id="UP001595377"/>
    </source>
</evidence>